<evidence type="ECO:0000313" key="3">
    <source>
        <dbReference type="Proteomes" id="UP001438707"/>
    </source>
</evidence>
<feature type="signal peptide" evidence="1">
    <location>
        <begin position="1"/>
        <end position="37"/>
    </location>
</feature>
<dbReference type="AlphaFoldDB" id="A0AAW1R0D9"/>
<comment type="caution">
    <text evidence="2">The sequence shown here is derived from an EMBL/GenBank/DDBJ whole genome shotgun (WGS) entry which is preliminary data.</text>
</comment>
<gene>
    <name evidence="2" type="ORF">WJX74_010006</name>
</gene>
<dbReference type="SUPFAM" id="SSF53335">
    <property type="entry name" value="S-adenosyl-L-methionine-dependent methyltransferases"/>
    <property type="match status" value="1"/>
</dbReference>
<evidence type="ECO:0008006" key="4">
    <source>
        <dbReference type="Google" id="ProtNLM"/>
    </source>
</evidence>
<name>A0AAW1R0D9_9CHLO</name>
<reference evidence="2 3" key="1">
    <citation type="journal article" date="2024" name="Nat. Commun.">
        <title>Phylogenomics reveals the evolutionary origins of lichenization in chlorophyte algae.</title>
        <authorList>
            <person name="Puginier C."/>
            <person name="Libourel C."/>
            <person name="Otte J."/>
            <person name="Skaloud P."/>
            <person name="Haon M."/>
            <person name="Grisel S."/>
            <person name="Petersen M."/>
            <person name="Berrin J.G."/>
            <person name="Delaux P.M."/>
            <person name="Dal Grande F."/>
            <person name="Keller J."/>
        </authorList>
    </citation>
    <scope>NUCLEOTIDE SEQUENCE [LARGE SCALE GENOMIC DNA]</scope>
    <source>
        <strain evidence="2 3">SAG 2145</strain>
    </source>
</reference>
<sequence length="323" mass="36961">MVLKSSSPARQLRTTGAHSRLALCCLVAALLTAGACGARKRLKGFGESARESAVSQANVVQRYRELYAKYGSQLTDVKKRAAPCAAKGQSSDMELELSYLRLRDTQPNMVWEWSPNHGLSTIFILAALADNGHGHLIAFDENQNWHDSEACIADLLENRFRFVFGDVHETFYEIEKEVGMPDYLFLDSWHSHLMGVWYTTEVLSRFTKHTYVSLHDVHNPTFWGDDRDDPSFRDRRDLKVWPSWMATEEGMTVSDWLLYRADACGVYTTAQSRWPSTYDAMNTMRTIYMYKDVREEGLHPEIQENSTLFFELLCESNSSEASH</sequence>
<evidence type="ECO:0000313" key="2">
    <source>
        <dbReference type="EMBL" id="KAK9827197.1"/>
    </source>
</evidence>
<evidence type="ECO:0000256" key="1">
    <source>
        <dbReference type="SAM" id="SignalP"/>
    </source>
</evidence>
<feature type="chain" id="PRO_5043654420" description="Class I SAM-dependent methyltransferase" evidence="1">
    <location>
        <begin position="38"/>
        <end position="323"/>
    </location>
</feature>
<keyword evidence="1" id="KW-0732">Signal</keyword>
<dbReference type="InterPro" id="IPR029063">
    <property type="entry name" value="SAM-dependent_MTases_sf"/>
</dbReference>
<dbReference type="EMBL" id="JALJOS010000019">
    <property type="protein sequence ID" value="KAK9827197.1"/>
    <property type="molecule type" value="Genomic_DNA"/>
</dbReference>
<proteinExistence type="predicted"/>
<accession>A0AAW1R0D9</accession>
<organism evidence="2 3">
    <name type="scientific">Apatococcus lobatus</name>
    <dbReference type="NCBI Taxonomy" id="904363"/>
    <lineage>
        <taxon>Eukaryota</taxon>
        <taxon>Viridiplantae</taxon>
        <taxon>Chlorophyta</taxon>
        <taxon>core chlorophytes</taxon>
        <taxon>Trebouxiophyceae</taxon>
        <taxon>Chlorellales</taxon>
        <taxon>Chlorellaceae</taxon>
        <taxon>Apatococcus</taxon>
    </lineage>
</organism>
<dbReference type="Pfam" id="PF13578">
    <property type="entry name" value="Methyltransf_24"/>
    <property type="match status" value="1"/>
</dbReference>
<keyword evidence="3" id="KW-1185">Reference proteome</keyword>
<dbReference type="Proteomes" id="UP001438707">
    <property type="component" value="Unassembled WGS sequence"/>
</dbReference>
<protein>
    <recommendedName>
        <fullName evidence="4">Class I SAM-dependent methyltransferase</fullName>
    </recommendedName>
</protein>
<dbReference type="Gene3D" id="3.40.50.150">
    <property type="entry name" value="Vaccinia Virus protein VP39"/>
    <property type="match status" value="1"/>
</dbReference>